<organism evidence="2 3">
    <name type="scientific">Linum trigynum</name>
    <dbReference type="NCBI Taxonomy" id="586398"/>
    <lineage>
        <taxon>Eukaryota</taxon>
        <taxon>Viridiplantae</taxon>
        <taxon>Streptophyta</taxon>
        <taxon>Embryophyta</taxon>
        <taxon>Tracheophyta</taxon>
        <taxon>Spermatophyta</taxon>
        <taxon>Magnoliopsida</taxon>
        <taxon>eudicotyledons</taxon>
        <taxon>Gunneridae</taxon>
        <taxon>Pentapetalae</taxon>
        <taxon>rosids</taxon>
        <taxon>fabids</taxon>
        <taxon>Malpighiales</taxon>
        <taxon>Linaceae</taxon>
        <taxon>Linum</taxon>
    </lineage>
</organism>
<reference evidence="2 3" key="1">
    <citation type="submission" date="2024-04" db="EMBL/GenBank/DDBJ databases">
        <authorList>
            <person name="Fracassetti M."/>
        </authorList>
    </citation>
    <scope>NUCLEOTIDE SEQUENCE [LARGE SCALE GENOMIC DNA]</scope>
</reference>
<evidence type="ECO:0000313" key="3">
    <source>
        <dbReference type="Proteomes" id="UP001497516"/>
    </source>
</evidence>
<dbReference type="Proteomes" id="UP001497516">
    <property type="component" value="Chromosome 3"/>
</dbReference>
<feature type="region of interest" description="Disordered" evidence="1">
    <location>
        <begin position="1"/>
        <end position="132"/>
    </location>
</feature>
<evidence type="ECO:0000313" key="2">
    <source>
        <dbReference type="EMBL" id="CAL1377426.1"/>
    </source>
</evidence>
<evidence type="ECO:0000256" key="1">
    <source>
        <dbReference type="SAM" id="MobiDB-lite"/>
    </source>
</evidence>
<feature type="compositionally biased region" description="Acidic residues" evidence="1">
    <location>
        <begin position="72"/>
        <end position="83"/>
    </location>
</feature>
<feature type="compositionally biased region" description="Acidic residues" evidence="1">
    <location>
        <begin position="42"/>
        <end position="58"/>
    </location>
</feature>
<dbReference type="EMBL" id="OZ034816">
    <property type="protein sequence ID" value="CAL1377426.1"/>
    <property type="molecule type" value="Genomic_DNA"/>
</dbReference>
<name>A0AAV2DUQ2_9ROSI</name>
<accession>A0AAV2DUQ2</accession>
<keyword evidence="3" id="KW-1185">Reference proteome</keyword>
<proteinExistence type="predicted"/>
<protein>
    <submittedName>
        <fullName evidence="2">Uncharacterized protein</fullName>
    </submittedName>
</protein>
<dbReference type="AlphaFoldDB" id="A0AAV2DUQ2"/>
<sequence length="132" mass="14616">MSTEIASEGHASRLTQVNYEEPTQPPSFVSKAHGLVERNESADGDEDENANDIEEGVDQDVPLYSAFKDNDVDVFDESDLEDRLDEKPPLTTTTTPSIPPTHARRKRQSCQTGGERRASSRNLSRLDPQASD</sequence>
<gene>
    <name evidence="2" type="ORF">LTRI10_LOCUS19078</name>
</gene>